<dbReference type="AlphaFoldDB" id="A0AA96JBH9"/>
<dbReference type="Proteomes" id="UP001304515">
    <property type="component" value="Chromosome"/>
</dbReference>
<evidence type="ECO:0000313" key="1">
    <source>
        <dbReference type="EMBL" id="WNM18598.1"/>
    </source>
</evidence>
<evidence type="ECO:0000313" key="2">
    <source>
        <dbReference type="EMBL" id="WNM22649.1"/>
    </source>
</evidence>
<proteinExistence type="predicted"/>
<dbReference type="EMBL" id="CP134890">
    <property type="protein sequence ID" value="WNM22649.1"/>
    <property type="molecule type" value="Genomic_DNA"/>
</dbReference>
<dbReference type="EMBL" id="CP134878">
    <property type="protein sequence ID" value="WNM18598.1"/>
    <property type="molecule type" value="Genomic_DNA"/>
</dbReference>
<organism evidence="2 3">
    <name type="scientific">Flavobacterium capsici</name>
    <dbReference type="NCBI Taxonomy" id="3075618"/>
    <lineage>
        <taxon>Bacteria</taxon>
        <taxon>Pseudomonadati</taxon>
        <taxon>Bacteroidota</taxon>
        <taxon>Flavobacteriia</taxon>
        <taxon>Flavobacteriales</taxon>
        <taxon>Flavobacteriaceae</taxon>
        <taxon>Flavobacterium</taxon>
    </lineage>
</organism>
<sequence length="252" mass="29164">MTYNIEYSAFMIRQSILNIDDEDLDVIIKAYLNGDTGFTIAGVKYWWSYEISSFKIFNNPQNKTENEIIEIAKKYNSFFYDNFSRYVGTNILEFLGQNVTKEKISNKSFGSEKNNKIYKEDRLIPNYISLSRINELKSLKTPFDLSKLIRMCEELNSNFEKSNYYSVAMIGRAIIDHIPPLFNCKNFNEVANNYGSKSIRGNLKHLNDSMRNISDGALHSHIRKSEPLPTSSQVNFSQDLDVLLGEIVAYYK</sequence>
<evidence type="ECO:0000313" key="3">
    <source>
        <dbReference type="Proteomes" id="UP001304515"/>
    </source>
</evidence>
<reference evidence="2 3" key="1">
    <citation type="submission" date="2023-09" db="EMBL/GenBank/DDBJ databases">
        <title>Flavobacterium sp. a novel bacteria isolate from Pepper rhizosphere.</title>
        <authorList>
            <person name="Peng Y."/>
            <person name="Lee J."/>
        </authorList>
    </citation>
    <scope>NUCLEOTIDE SEQUENCE [LARGE SCALE GENOMIC DNA]</scope>
    <source>
        <strain evidence="1">PMR2A8</strain>
        <strain evidence="2 3">PMTSA4</strain>
    </source>
</reference>
<dbReference type="RefSeq" id="WP_313322631.1">
    <property type="nucleotide sequence ID" value="NZ_CP134878.1"/>
</dbReference>
<protein>
    <submittedName>
        <fullName evidence="2">Uncharacterized protein</fullName>
    </submittedName>
</protein>
<accession>A0AA96JBH9</accession>
<gene>
    <name evidence="2" type="ORF">RN605_04630</name>
    <name evidence="1" type="ORF">RN608_11330</name>
</gene>
<accession>A0AA96J2W5</accession>
<keyword evidence="3" id="KW-1185">Reference proteome</keyword>
<name>A0AA96JBH9_9FLAO</name>
<dbReference type="KEGG" id="fcj:RN605_04630"/>